<dbReference type="AlphaFoldDB" id="A0AAE0C4U1"/>
<name>A0AAE0C4U1_9CHLO</name>
<feature type="transmembrane region" description="Helical" evidence="1">
    <location>
        <begin position="20"/>
        <end position="42"/>
    </location>
</feature>
<evidence type="ECO:0000256" key="1">
    <source>
        <dbReference type="SAM" id="Phobius"/>
    </source>
</evidence>
<keyword evidence="1" id="KW-0472">Membrane</keyword>
<accession>A0AAE0C4U1</accession>
<dbReference type="EMBL" id="LGRX02028589">
    <property type="protein sequence ID" value="KAK3247874.1"/>
    <property type="molecule type" value="Genomic_DNA"/>
</dbReference>
<keyword evidence="1" id="KW-1133">Transmembrane helix</keyword>
<evidence type="ECO:0000313" key="3">
    <source>
        <dbReference type="Proteomes" id="UP001190700"/>
    </source>
</evidence>
<proteinExistence type="predicted"/>
<sequence>MELENRNNGSAFKNCYNHPLSLAVCGGVEILFTAFEYVLFCCTKSSRHWPMPLFGCLTYRTPDEKECIFFSSAYPIALLMPCCALGQIFTYDTDEDVVCMEMGPRGMTFCCSISAVTQCLPLPCHPFLMLITCIFRNSIIHHNDILRDVQCGDSVMHPESLRGLCTTCAIMQAHEYLRVQSLRGCTIEERAPILAAEEEEEEEGQEPRSTMINEMLPHHGREQQLSPVPELALYSKPPSEQIMSSDSAVVWGDHMENIRTNYANFVLSEESEVPAEWGETSTCSGFESDADVLDSISDVSHFQDADDD</sequence>
<evidence type="ECO:0000313" key="2">
    <source>
        <dbReference type="EMBL" id="KAK3247874.1"/>
    </source>
</evidence>
<comment type="caution">
    <text evidence="2">The sequence shown here is derived from an EMBL/GenBank/DDBJ whole genome shotgun (WGS) entry which is preliminary data.</text>
</comment>
<reference evidence="2 3" key="1">
    <citation type="journal article" date="2015" name="Genome Biol. Evol.">
        <title>Comparative Genomics of a Bacterivorous Green Alga Reveals Evolutionary Causalities and Consequences of Phago-Mixotrophic Mode of Nutrition.</title>
        <authorList>
            <person name="Burns J.A."/>
            <person name="Paasch A."/>
            <person name="Narechania A."/>
            <person name="Kim E."/>
        </authorList>
    </citation>
    <scope>NUCLEOTIDE SEQUENCE [LARGE SCALE GENOMIC DNA]</scope>
    <source>
        <strain evidence="2 3">PLY_AMNH</strain>
    </source>
</reference>
<keyword evidence="3" id="KW-1185">Reference proteome</keyword>
<keyword evidence="1" id="KW-0812">Transmembrane</keyword>
<gene>
    <name evidence="2" type="ORF">CYMTET_42641</name>
</gene>
<organism evidence="2 3">
    <name type="scientific">Cymbomonas tetramitiformis</name>
    <dbReference type="NCBI Taxonomy" id="36881"/>
    <lineage>
        <taxon>Eukaryota</taxon>
        <taxon>Viridiplantae</taxon>
        <taxon>Chlorophyta</taxon>
        <taxon>Pyramimonadophyceae</taxon>
        <taxon>Pyramimonadales</taxon>
        <taxon>Pyramimonadaceae</taxon>
        <taxon>Cymbomonas</taxon>
    </lineage>
</organism>
<protein>
    <submittedName>
        <fullName evidence="2">Uncharacterized protein</fullName>
    </submittedName>
</protein>
<dbReference type="Proteomes" id="UP001190700">
    <property type="component" value="Unassembled WGS sequence"/>
</dbReference>